<dbReference type="RefSeq" id="WP_045796992.1">
    <property type="nucleotide sequence ID" value="NZ_LANP01000004.1"/>
</dbReference>
<reference evidence="1 2" key="1">
    <citation type="submission" date="2015-02" db="EMBL/GenBank/DDBJ databases">
        <title>Genome Sequencing of Rickettsiales.</title>
        <authorList>
            <person name="Daugherty S.C."/>
            <person name="Su Q."/>
            <person name="Abolude K."/>
            <person name="Beier-Sexton M."/>
            <person name="Carlyon J.A."/>
            <person name="Carter R."/>
            <person name="Day N.P."/>
            <person name="Dumler S.J."/>
            <person name="Dyachenko V."/>
            <person name="Godinez A."/>
            <person name="Kurtti T.J."/>
            <person name="Lichay M."/>
            <person name="Mullins K.E."/>
            <person name="Ott S."/>
            <person name="Pappas-Brown V."/>
            <person name="Paris D.H."/>
            <person name="Patel P."/>
            <person name="Richards A.L."/>
            <person name="Sadzewicz L."/>
            <person name="Sears K."/>
            <person name="Seidman D."/>
            <person name="Sengamalay N."/>
            <person name="Stenos J."/>
            <person name="Tallon L.J."/>
            <person name="Vincent G."/>
            <person name="Fraser C.M."/>
            <person name="Munderloh U."/>
            <person name="Dunning-Hotopp J.C."/>
        </authorList>
    </citation>
    <scope>NUCLEOTIDE SEQUENCE [LARGE SCALE GENOMIC DNA]</scope>
    <source>
        <strain evidence="1 2">Fuller</strain>
    </source>
</reference>
<evidence type="ECO:0000313" key="1">
    <source>
        <dbReference type="EMBL" id="KJV57099.1"/>
    </source>
</evidence>
<protein>
    <submittedName>
        <fullName evidence="1">Uncharacterized protein</fullName>
    </submittedName>
</protein>
<comment type="caution">
    <text evidence="1">The sequence shown here is derived from an EMBL/GenBank/DDBJ whole genome shotgun (WGS) entry which is preliminary data.</text>
</comment>
<dbReference type="OrthoDB" id="10010106at2"/>
<dbReference type="EMBL" id="LANP01000004">
    <property type="protein sequence ID" value="KJV57099.1"/>
    <property type="molecule type" value="Genomic_DNA"/>
</dbReference>
<gene>
    <name evidence="1" type="ORF">OCHUTO_0203</name>
</gene>
<dbReference type="PATRIC" id="fig|1359168.3.peg.903"/>
<name>A0A0F3MR86_9RICK</name>
<sequence>MFGNISSNITKSFRALYQPILEVTGLASKNTVFKNTTLKSAYFKNTVLNGGKNAIDASQLVVAQQEVLPKLVKSANLKLKEVIEYRSKLYGIVSEQKMSVHVILNELIDSKTVIMPPGHDHIGEETDAPRTIADSLSTVLNTLKVNEKISDFQTAIIPIQQSNTYFGLQKRHFTWLKLEKSEISNTITATHYDSKGLIVGSLYSLDPIKKAIQNCFDGYSIKFNAIYSGMQGMLDDINCGRYTFDGINNYVDQEGFIEVDKEDSKGYHNNHYSSCNNNESMECATAFAGDSYVTVNNNYE</sequence>
<keyword evidence="2" id="KW-1185">Reference proteome</keyword>
<dbReference type="Proteomes" id="UP000033616">
    <property type="component" value="Unassembled WGS sequence"/>
</dbReference>
<accession>A0A0F3MR86</accession>
<evidence type="ECO:0000313" key="2">
    <source>
        <dbReference type="Proteomes" id="UP000033616"/>
    </source>
</evidence>
<organism evidence="1 2">
    <name type="scientific">Orientia chuto str. Dubai</name>
    <dbReference type="NCBI Taxonomy" id="1359168"/>
    <lineage>
        <taxon>Bacteria</taxon>
        <taxon>Pseudomonadati</taxon>
        <taxon>Pseudomonadota</taxon>
        <taxon>Alphaproteobacteria</taxon>
        <taxon>Rickettsiales</taxon>
        <taxon>Rickettsiaceae</taxon>
        <taxon>Rickettsieae</taxon>
        <taxon>Orientia</taxon>
    </lineage>
</organism>
<proteinExistence type="predicted"/>
<dbReference type="AlphaFoldDB" id="A0A0F3MR86"/>